<evidence type="ECO:0000256" key="3">
    <source>
        <dbReference type="ARBA" id="ARBA00022679"/>
    </source>
</evidence>
<dbReference type="PANTHER" id="PTHR38686:SF1">
    <property type="entry name" value="APOLIPOPROTEIN N-ACYLTRANSFERASE"/>
    <property type="match status" value="1"/>
</dbReference>
<dbReference type="GO" id="GO:0005886">
    <property type="term" value="C:plasma membrane"/>
    <property type="evidence" value="ECO:0007669"/>
    <property type="project" value="UniProtKB-SubCell"/>
</dbReference>
<keyword evidence="6 8" id="KW-0472">Membrane</keyword>
<keyword evidence="5 8" id="KW-1133">Transmembrane helix</keyword>
<keyword evidence="7 8" id="KW-0012">Acyltransferase</keyword>
<dbReference type="SUPFAM" id="SSF56317">
    <property type="entry name" value="Carbon-nitrogen hydrolase"/>
    <property type="match status" value="1"/>
</dbReference>
<accession>A0A5Q3QEN2</accession>
<keyword evidence="2 8" id="KW-1003">Cell membrane</keyword>
<evidence type="ECO:0000256" key="2">
    <source>
        <dbReference type="ARBA" id="ARBA00022475"/>
    </source>
</evidence>
<feature type="transmembrane region" description="Helical" evidence="8">
    <location>
        <begin position="78"/>
        <end position="98"/>
    </location>
</feature>
<feature type="transmembrane region" description="Helical" evidence="8">
    <location>
        <begin position="212"/>
        <end position="231"/>
    </location>
</feature>
<dbReference type="NCBIfam" id="TIGR00546">
    <property type="entry name" value="lnt"/>
    <property type="match status" value="1"/>
</dbReference>
<evidence type="ECO:0000313" key="11">
    <source>
        <dbReference type="EMBL" id="QGK69965.1"/>
    </source>
</evidence>
<evidence type="ECO:0000256" key="6">
    <source>
        <dbReference type="ARBA" id="ARBA00023136"/>
    </source>
</evidence>
<dbReference type="PANTHER" id="PTHR38686">
    <property type="entry name" value="APOLIPOPROTEIN N-ACYLTRANSFERASE"/>
    <property type="match status" value="1"/>
</dbReference>
<dbReference type="InterPro" id="IPR036526">
    <property type="entry name" value="C-N_Hydrolase_sf"/>
</dbReference>
<sequence length="543" mass="57948">MRRDPRSAPHPLPEPSRADKHTRRLRPSCAATGLRALGAIAGGLTVYASAPPHHLWWLAPLGVALFALALHHRRARGGFGYGFLFGLAYLLPLLSWLYDTVGEEFGVWPWFGVVTIEAVFFGLAGAGMARVSRLPGAAIWMAAVLVATETLRSHAPYGGFPWGRLAFTQPEGAFGPLASFGGAALVTFGVMLSGCGLAALTRHLRDGIRERPWPAVSAATLTALPITAGLASMSTLDTAPSAGTATVAIVQGGAPNIGIGLMGKNELLRANHIQQATKLVQGVRSGRLPRPDLVIFPESSNVWGPSRSDPALDRIADQLGGPIAVGGITREANGAISNRVIRWDPALGATDEYVKQHLVPFSETIPLRELASAVTPFVKQFSRDMTPGTSPGLFDMGTTRVGFAICYEVAYDSVLTEGVRGGAELLAVPTNNAWFGRSEMTYQQLAMARLRAVEHSRSVVVASTSGVSAIIRPDGTVAEQSRQYTADLLIQQMPLRSTTTPATRLGSLPKWITTSLGAAALLATLRRPERRRHNPHHNPDAEN</sequence>
<dbReference type="Pfam" id="PF00795">
    <property type="entry name" value="CN_hydrolase"/>
    <property type="match status" value="1"/>
</dbReference>
<comment type="similarity">
    <text evidence="8">Belongs to the CN hydrolase family. Apolipoprotein N-acyltransferase subfamily.</text>
</comment>
<evidence type="ECO:0000313" key="12">
    <source>
        <dbReference type="Proteomes" id="UP000371041"/>
    </source>
</evidence>
<comment type="pathway">
    <text evidence="8">Protein modification; lipoprotein biosynthesis (N-acyl transfer).</text>
</comment>
<dbReference type="AlphaFoldDB" id="A0A5Q3QEN2"/>
<comment type="function">
    <text evidence="8">Catalyzes the phospholipid dependent N-acylation of the N-terminal cysteine of apolipoprotein, the last step in lipoprotein maturation.</text>
</comment>
<dbReference type="UniPathway" id="UPA00666"/>
<dbReference type="GO" id="GO:0042158">
    <property type="term" value="P:lipoprotein biosynthetic process"/>
    <property type="evidence" value="ECO:0007669"/>
    <property type="project" value="UniProtKB-UniRule"/>
</dbReference>
<evidence type="ECO:0000256" key="7">
    <source>
        <dbReference type="ARBA" id="ARBA00023315"/>
    </source>
</evidence>
<keyword evidence="3 8" id="KW-0808">Transferase</keyword>
<feature type="transmembrane region" description="Helical" evidence="8">
    <location>
        <begin position="177"/>
        <end position="200"/>
    </location>
</feature>
<dbReference type="CDD" id="cd07571">
    <property type="entry name" value="ALP_N-acyl_transferase"/>
    <property type="match status" value="1"/>
</dbReference>
<name>A0A5Q3QEN2_9PSEU</name>
<evidence type="ECO:0000256" key="9">
    <source>
        <dbReference type="SAM" id="MobiDB-lite"/>
    </source>
</evidence>
<protein>
    <recommendedName>
        <fullName evidence="8">Apolipoprotein N-acyltransferase</fullName>
        <shortName evidence="8">ALP N-acyltransferase</shortName>
        <ecNumber evidence="8">2.3.1.269</ecNumber>
    </recommendedName>
</protein>
<feature type="transmembrane region" description="Helical" evidence="8">
    <location>
        <begin position="29"/>
        <end position="48"/>
    </location>
</feature>
<feature type="transmembrane region" description="Helical" evidence="8">
    <location>
        <begin position="54"/>
        <end position="71"/>
    </location>
</feature>
<comment type="catalytic activity">
    <reaction evidence="8">
        <text>N-terminal S-1,2-diacyl-sn-glyceryl-L-cysteinyl-[lipoprotein] + a glycerophospholipid = N-acyl-S-1,2-diacyl-sn-glyceryl-L-cysteinyl-[lipoprotein] + a 2-acyl-sn-glycero-3-phospholipid + H(+)</text>
        <dbReference type="Rhea" id="RHEA:48228"/>
        <dbReference type="Rhea" id="RHEA-COMP:14681"/>
        <dbReference type="Rhea" id="RHEA-COMP:14684"/>
        <dbReference type="ChEBI" id="CHEBI:15378"/>
        <dbReference type="ChEBI" id="CHEBI:136912"/>
        <dbReference type="ChEBI" id="CHEBI:140656"/>
        <dbReference type="ChEBI" id="CHEBI:140657"/>
        <dbReference type="ChEBI" id="CHEBI:140660"/>
        <dbReference type="EC" id="2.3.1.269"/>
    </reaction>
</comment>
<dbReference type="InterPro" id="IPR045378">
    <property type="entry name" value="LNT_N"/>
</dbReference>
<evidence type="ECO:0000256" key="8">
    <source>
        <dbReference type="HAMAP-Rule" id="MF_01148"/>
    </source>
</evidence>
<keyword evidence="11" id="KW-0449">Lipoprotein</keyword>
<keyword evidence="4 8" id="KW-0812">Transmembrane</keyword>
<feature type="region of interest" description="Disordered" evidence="9">
    <location>
        <begin position="1"/>
        <end position="25"/>
    </location>
</feature>
<dbReference type="GO" id="GO:0016410">
    <property type="term" value="F:N-acyltransferase activity"/>
    <property type="evidence" value="ECO:0007669"/>
    <property type="project" value="UniProtKB-UniRule"/>
</dbReference>
<dbReference type="InterPro" id="IPR004563">
    <property type="entry name" value="Apolipo_AcylTrfase"/>
</dbReference>
<dbReference type="EMBL" id="CP045929">
    <property type="protein sequence ID" value="QGK69965.1"/>
    <property type="molecule type" value="Genomic_DNA"/>
</dbReference>
<dbReference type="Gene3D" id="3.60.110.10">
    <property type="entry name" value="Carbon-nitrogen hydrolase"/>
    <property type="match status" value="1"/>
</dbReference>
<proteinExistence type="inferred from homology"/>
<reference evidence="12" key="1">
    <citation type="submission" date="2019-11" db="EMBL/GenBank/DDBJ databases">
        <title>The complete genome sequence of Saccharopolyspora sp. E2A.</title>
        <authorList>
            <person name="Zhang G."/>
        </authorList>
    </citation>
    <scope>NUCLEOTIDE SEQUENCE [LARGE SCALE GENOMIC DNA]</scope>
    <source>
        <strain evidence="12">E2A</strain>
    </source>
</reference>
<evidence type="ECO:0000259" key="10">
    <source>
        <dbReference type="PROSITE" id="PS50263"/>
    </source>
</evidence>
<dbReference type="PROSITE" id="PS50263">
    <property type="entry name" value="CN_HYDROLASE"/>
    <property type="match status" value="1"/>
</dbReference>
<evidence type="ECO:0000256" key="5">
    <source>
        <dbReference type="ARBA" id="ARBA00022989"/>
    </source>
</evidence>
<dbReference type="EC" id="2.3.1.269" evidence="8"/>
<gene>
    <name evidence="8 11" type="primary">lnt</name>
    <name evidence="11" type="ORF">GIY23_10915</name>
</gene>
<feature type="transmembrane region" description="Helical" evidence="8">
    <location>
        <begin position="110"/>
        <end position="131"/>
    </location>
</feature>
<keyword evidence="12" id="KW-1185">Reference proteome</keyword>
<dbReference type="Pfam" id="PF20154">
    <property type="entry name" value="LNT_N"/>
    <property type="match status" value="1"/>
</dbReference>
<feature type="domain" description="CN hydrolase" evidence="10">
    <location>
        <begin position="245"/>
        <end position="495"/>
    </location>
</feature>
<dbReference type="InterPro" id="IPR003010">
    <property type="entry name" value="C-N_Hydrolase"/>
</dbReference>
<evidence type="ECO:0000256" key="1">
    <source>
        <dbReference type="ARBA" id="ARBA00004651"/>
    </source>
</evidence>
<feature type="transmembrane region" description="Helical" evidence="8">
    <location>
        <begin position="138"/>
        <end position="157"/>
    </location>
</feature>
<dbReference type="KEGG" id="sace:GIY23_10915"/>
<dbReference type="HAMAP" id="MF_01148">
    <property type="entry name" value="Lnt"/>
    <property type="match status" value="1"/>
</dbReference>
<dbReference type="Proteomes" id="UP000371041">
    <property type="component" value="Chromosome"/>
</dbReference>
<organism evidence="11 12">
    <name type="scientific">Allosaccharopolyspora coralli</name>
    <dbReference type="NCBI Taxonomy" id="2665642"/>
    <lineage>
        <taxon>Bacteria</taxon>
        <taxon>Bacillati</taxon>
        <taxon>Actinomycetota</taxon>
        <taxon>Actinomycetes</taxon>
        <taxon>Pseudonocardiales</taxon>
        <taxon>Pseudonocardiaceae</taxon>
        <taxon>Allosaccharopolyspora</taxon>
    </lineage>
</organism>
<evidence type="ECO:0000256" key="4">
    <source>
        <dbReference type="ARBA" id="ARBA00022692"/>
    </source>
</evidence>
<comment type="subcellular location">
    <subcellularLocation>
        <location evidence="1 8">Cell membrane</location>
        <topology evidence="1 8">Multi-pass membrane protein</topology>
    </subcellularLocation>
</comment>